<evidence type="ECO:0000313" key="3">
    <source>
        <dbReference type="Proteomes" id="UP000480684"/>
    </source>
</evidence>
<dbReference type="AlphaFoldDB" id="A0A7C9UX45"/>
<feature type="signal peptide" evidence="1">
    <location>
        <begin position="1"/>
        <end position="21"/>
    </location>
</feature>
<sequence length="120" mass="13597">MLRKIAVLASMGMVVAGTAWAQAKQDFDLVNKTGYTIDQVFVSPSDGDDWEEDVLGQDALGNGQKIHIRFHRAAKTCKWDIKVVYSDGEDAEWEDFNLCETSKIIIKYDRKTEETSAEYE</sequence>
<keyword evidence="3" id="KW-1185">Reference proteome</keyword>
<dbReference type="EMBL" id="JAAIYP010000007">
    <property type="protein sequence ID" value="NFV78875.1"/>
    <property type="molecule type" value="Genomic_DNA"/>
</dbReference>
<accession>A0A7C9UX45</accession>
<evidence type="ECO:0000256" key="1">
    <source>
        <dbReference type="SAM" id="SignalP"/>
    </source>
</evidence>
<reference evidence="2 3" key="1">
    <citation type="submission" date="2020-02" db="EMBL/GenBank/DDBJ databases">
        <authorList>
            <person name="Dziuba M."/>
            <person name="Kuznetsov B."/>
            <person name="Mardanov A."/>
            <person name="Ravin N."/>
            <person name="Grouzdev D."/>
        </authorList>
    </citation>
    <scope>NUCLEOTIDE SEQUENCE [LARGE SCALE GENOMIC DNA]</scope>
    <source>
        <strain evidence="2 3">SpK</strain>
    </source>
</reference>
<feature type="chain" id="PRO_5028857449" description="Argininosuccinate lyase" evidence="1">
    <location>
        <begin position="22"/>
        <end position="120"/>
    </location>
</feature>
<dbReference type="Proteomes" id="UP000480684">
    <property type="component" value="Unassembled WGS sequence"/>
</dbReference>
<name>A0A7C9UX45_9PROT</name>
<evidence type="ECO:0008006" key="4">
    <source>
        <dbReference type="Google" id="ProtNLM"/>
    </source>
</evidence>
<keyword evidence="1" id="KW-0732">Signal</keyword>
<protein>
    <recommendedName>
        <fullName evidence="4">Argininosuccinate lyase</fullName>
    </recommendedName>
</protein>
<dbReference type="RefSeq" id="WP_163674251.1">
    <property type="nucleotide sequence ID" value="NZ_JAAIYP010000007.1"/>
</dbReference>
<gene>
    <name evidence="2" type="ORF">G4223_01930</name>
</gene>
<evidence type="ECO:0000313" key="2">
    <source>
        <dbReference type="EMBL" id="NFV78875.1"/>
    </source>
</evidence>
<organism evidence="2 3">
    <name type="scientific">Magnetospirillum aberrantis SpK</name>
    <dbReference type="NCBI Taxonomy" id="908842"/>
    <lineage>
        <taxon>Bacteria</taxon>
        <taxon>Pseudomonadati</taxon>
        <taxon>Pseudomonadota</taxon>
        <taxon>Alphaproteobacteria</taxon>
        <taxon>Rhodospirillales</taxon>
        <taxon>Rhodospirillaceae</taxon>
        <taxon>Magnetospirillum</taxon>
    </lineage>
</organism>
<proteinExistence type="predicted"/>
<comment type="caution">
    <text evidence="2">The sequence shown here is derived from an EMBL/GenBank/DDBJ whole genome shotgun (WGS) entry which is preliminary data.</text>
</comment>